<protein>
    <submittedName>
        <fullName evidence="1">Uncharacterized protein</fullName>
    </submittedName>
</protein>
<dbReference type="Proteomes" id="UP000663879">
    <property type="component" value="Unassembled WGS sequence"/>
</dbReference>
<keyword evidence="2" id="KW-1185">Reference proteome</keyword>
<accession>A0A814CL77</accession>
<evidence type="ECO:0000313" key="2">
    <source>
        <dbReference type="Proteomes" id="UP000663879"/>
    </source>
</evidence>
<proteinExistence type="predicted"/>
<reference evidence="1" key="1">
    <citation type="submission" date="2021-02" db="EMBL/GenBank/DDBJ databases">
        <authorList>
            <person name="Nowell W R."/>
        </authorList>
    </citation>
    <scope>NUCLEOTIDE SEQUENCE</scope>
    <source>
        <strain evidence="1">Ploen Becks lab</strain>
    </source>
</reference>
<name>A0A814CL77_9BILA</name>
<feature type="non-terminal residue" evidence="1">
    <location>
        <position position="1"/>
    </location>
</feature>
<dbReference type="EMBL" id="CAJNOC010002588">
    <property type="protein sequence ID" value="CAF0941551.1"/>
    <property type="molecule type" value="Genomic_DNA"/>
</dbReference>
<evidence type="ECO:0000313" key="1">
    <source>
        <dbReference type="EMBL" id="CAF0941551.1"/>
    </source>
</evidence>
<comment type="caution">
    <text evidence="1">The sequence shown here is derived from an EMBL/GenBank/DDBJ whole genome shotgun (WGS) entry which is preliminary data.</text>
</comment>
<dbReference type="AlphaFoldDB" id="A0A814CL77"/>
<gene>
    <name evidence="1" type="ORF">OXX778_LOCUS13455</name>
</gene>
<dbReference type="OrthoDB" id="10226468at2759"/>
<sequence>HVFCSNDENEHTMIIRYRSCSSKICQWVVNKLKKLIGQKILENDYPPIKIRSYLLDNKQRLENELNLNDILIPSLKQIRSFATSFRYKNGNNNEIEGVVQYVKSHQFKSDIEDDEIFYFGLKFYDSWSPIINPGTESSHFNLICKLRKCFGLLMKTFQIFHQFFILKIFRFFKAHQVTQEVIVLLNHITKQSALP</sequence>
<organism evidence="1 2">
    <name type="scientific">Brachionus calyciflorus</name>
    <dbReference type="NCBI Taxonomy" id="104777"/>
    <lineage>
        <taxon>Eukaryota</taxon>
        <taxon>Metazoa</taxon>
        <taxon>Spiralia</taxon>
        <taxon>Gnathifera</taxon>
        <taxon>Rotifera</taxon>
        <taxon>Eurotatoria</taxon>
        <taxon>Monogononta</taxon>
        <taxon>Pseudotrocha</taxon>
        <taxon>Ploima</taxon>
        <taxon>Brachionidae</taxon>
        <taxon>Brachionus</taxon>
    </lineage>
</organism>